<dbReference type="PRINTS" id="PR00834">
    <property type="entry name" value="PROTEASES2C"/>
</dbReference>
<sequence length="401" mass="39423">MSWNNPDPTMPALATDPTTPASAADPPPPPVTSPAPSRRGRIAILVAALLLLAGVGLAGGLLGANLANRTTSSSSHASTAPSLAVDPQPLAVTAQGDAAAVAAKLSPSVGTIVVASSGGSALGSGFVISNSGGTSYLLTNNHVVSGATSVEVVMPSDRTYTGTVVGADKFDDLAVVSIADGKLPVATFGDSDKLAAGQRVIAIGSPLGNVGSVTTGVISALHRTIQAGDQTSGTQETLQDVLQTDASINPGNSGGPLADSAGRVVGVNVAASGQGANIGFSIPSNIARRIATDLINHQPIVTPFIGVGYTDPVNAASKGEPYTQPGLRITTVAAGSPAAGAGVQVGDVLTSVDGRALTNGQTLGGIIQSHAVGDTLTLVVLRSNQSVTLHVTLAARPASAG</sequence>
<evidence type="ECO:0000256" key="4">
    <source>
        <dbReference type="SAM" id="Phobius"/>
    </source>
</evidence>
<accession>A0A934KGC9</accession>
<dbReference type="PANTHER" id="PTHR43343">
    <property type="entry name" value="PEPTIDASE S12"/>
    <property type="match status" value="1"/>
</dbReference>
<keyword evidence="4" id="KW-1133">Transmembrane helix</keyword>
<dbReference type="Pfam" id="PF13365">
    <property type="entry name" value="Trypsin_2"/>
    <property type="match status" value="1"/>
</dbReference>
<keyword evidence="1" id="KW-0645">Protease</keyword>
<protein>
    <submittedName>
        <fullName evidence="6">Trypsin-like peptidase domain-containing protein</fullName>
    </submittedName>
</protein>
<feature type="compositionally biased region" description="Low complexity" evidence="3">
    <location>
        <begin position="1"/>
        <end position="24"/>
    </location>
</feature>
<dbReference type="GO" id="GO:0004252">
    <property type="term" value="F:serine-type endopeptidase activity"/>
    <property type="evidence" value="ECO:0007669"/>
    <property type="project" value="InterPro"/>
</dbReference>
<dbReference type="SMART" id="SM00228">
    <property type="entry name" value="PDZ"/>
    <property type="match status" value="1"/>
</dbReference>
<dbReference type="EMBL" id="JAEKNN010000054">
    <property type="protein sequence ID" value="MBJ7610064.1"/>
    <property type="molecule type" value="Genomic_DNA"/>
</dbReference>
<dbReference type="Proteomes" id="UP000614410">
    <property type="component" value="Unassembled WGS sequence"/>
</dbReference>
<evidence type="ECO:0000313" key="7">
    <source>
        <dbReference type="Proteomes" id="UP000614410"/>
    </source>
</evidence>
<keyword evidence="4" id="KW-0472">Membrane</keyword>
<dbReference type="PANTHER" id="PTHR43343:SF3">
    <property type="entry name" value="PROTEASE DO-LIKE 8, CHLOROPLASTIC"/>
    <property type="match status" value="1"/>
</dbReference>
<dbReference type="Gene3D" id="2.40.10.120">
    <property type="match status" value="1"/>
</dbReference>
<feature type="region of interest" description="Disordered" evidence="3">
    <location>
        <begin position="1"/>
        <end position="36"/>
    </location>
</feature>
<evidence type="ECO:0000313" key="6">
    <source>
        <dbReference type="EMBL" id="MBJ7610064.1"/>
    </source>
</evidence>
<dbReference type="GO" id="GO:0006508">
    <property type="term" value="P:proteolysis"/>
    <property type="evidence" value="ECO:0007669"/>
    <property type="project" value="UniProtKB-KW"/>
</dbReference>
<feature type="domain" description="PDZ" evidence="5">
    <location>
        <begin position="266"/>
        <end position="384"/>
    </location>
</feature>
<dbReference type="InterPro" id="IPR001478">
    <property type="entry name" value="PDZ"/>
</dbReference>
<dbReference type="AlphaFoldDB" id="A0A934KGC9"/>
<dbReference type="InterPro" id="IPR036034">
    <property type="entry name" value="PDZ_sf"/>
</dbReference>
<feature type="transmembrane region" description="Helical" evidence="4">
    <location>
        <begin position="42"/>
        <end position="64"/>
    </location>
</feature>
<dbReference type="PROSITE" id="PS50106">
    <property type="entry name" value="PDZ"/>
    <property type="match status" value="1"/>
</dbReference>
<proteinExistence type="predicted"/>
<name>A0A934KGC9_9BACT</name>
<reference evidence="6 7" key="1">
    <citation type="submission" date="2020-10" db="EMBL/GenBank/DDBJ databases">
        <title>Ca. Dormibacterota MAGs.</title>
        <authorList>
            <person name="Montgomery K."/>
        </authorList>
    </citation>
    <scope>NUCLEOTIDE SEQUENCE [LARGE SCALE GENOMIC DNA]</scope>
    <source>
        <strain evidence="6">Mitchell_Peninsula_5</strain>
    </source>
</reference>
<evidence type="ECO:0000256" key="2">
    <source>
        <dbReference type="ARBA" id="ARBA00022801"/>
    </source>
</evidence>
<gene>
    <name evidence="6" type="ORF">JF887_11635</name>
</gene>
<keyword evidence="2" id="KW-0378">Hydrolase</keyword>
<dbReference type="SUPFAM" id="SSF50156">
    <property type="entry name" value="PDZ domain-like"/>
    <property type="match status" value="1"/>
</dbReference>
<evidence type="ECO:0000256" key="1">
    <source>
        <dbReference type="ARBA" id="ARBA00022670"/>
    </source>
</evidence>
<dbReference type="InterPro" id="IPR009003">
    <property type="entry name" value="Peptidase_S1_PA"/>
</dbReference>
<dbReference type="SUPFAM" id="SSF50494">
    <property type="entry name" value="Trypsin-like serine proteases"/>
    <property type="match status" value="1"/>
</dbReference>
<evidence type="ECO:0000256" key="3">
    <source>
        <dbReference type="SAM" id="MobiDB-lite"/>
    </source>
</evidence>
<dbReference type="InterPro" id="IPR051201">
    <property type="entry name" value="Chloro_Bact_Ser_Proteases"/>
</dbReference>
<dbReference type="Pfam" id="PF13180">
    <property type="entry name" value="PDZ_2"/>
    <property type="match status" value="1"/>
</dbReference>
<comment type="caution">
    <text evidence="6">The sequence shown here is derived from an EMBL/GenBank/DDBJ whole genome shotgun (WGS) entry which is preliminary data.</text>
</comment>
<dbReference type="Gene3D" id="2.30.42.10">
    <property type="match status" value="1"/>
</dbReference>
<organism evidence="6 7">
    <name type="scientific">Candidatus Amunia macphersoniae</name>
    <dbReference type="NCBI Taxonomy" id="3127014"/>
    <lineage>
        <taxon>Bacteria</taxon>
        <taxon>Bacillati</taxon>
        <taxon>Candidatus Dormiibacterota</taxon>
        <taxon>Candidatus Dormibacteria</taxon>
        <taxon>Candidatus Aeolococcales</taxon>
        <taxon>Candidatus Aeolococcaceae</taxon>
        <taxon>Candidatus Amunia</taxon>
    </lineage>
</organism>
<dbReference type="InterPro" id="IPR001940">
    <property type="entry name" value="Peptidase_S1C"/>
</dbReference>
<keyword evidence="4" id="KW-0812">Transmembrane</keyword>
<evidence type="ECO:0000259" key="5">
    <source>
        <dbReference type="PROSITE" id="PS50106"/>
    </source>
</evidence>